<sequence>MRSAVVVARQKAEEEAIIPEDTASKTLVDGNRERSISMRISSRIHTWRPTLPVSTRVLRERTNEPGKFIVGCQGSNYKNTLSIV</sequence>
<dbReference type="Proteomes" id="UP000247810">
    <property type="component" value="Unassembled WGS sequence"/>
</dbReference>
<reference evidence="1 2" key="1">
    <citation type="submission" date="2018-02" db="EMBL/GenBank/DDBJ databases">
        <title>The genomes of Aspergillus section Nigri reveals drivers in fungal speciation.</title>
        <authorList>
            <consortium name="DOE Joint Genome Institute"/>
            <person name="Vesth T.C."/>
            <person name="Nybo J."/>
            <person name="Theobald S."/>
            <person name="Brandl J."/>
            <person name="Frisvad J.C."/>
            <person name="Nielsen K.F."/>
            <person name="Lyhne E.K."/>
            <person name="Kogle M.E."/>
            <person name="Kuo A."/>
            <person name="Riley R."/>
            <person name="Clum A."/>
            <person name="Nolan M."/>
            <person name="Lipzen A."/>
            <person name="Salamov A."/>
            <person name="Henrissat B."/>
            <person name="Wiebenga A."/>
            <person name="De vries R.P."/>
            <person name="Grigoriev I.V."/>
            <person name="Mortensen U.H."/>
            <person name="Andersen M.R."/>
            <person name="Baker S.E."/>
        </authorList>
    </citation>
    <scope>NUCLEOTIDE SEQUENCE [LARGE SCALE GENOMIC DNA]</scope>
    <source>
        <strain evidence="1 2">CBS 707.79</strain>
    </source>
</reference>
<evidence type="ECO:0000313" key="2">
    <source>
        <dbReference type="Proteomes" id="UP000247810"/>
    </source>
</evidence>
<proteinExistence type="predicted"/>
<keyword evidence="2" id="KW-1185">Reference proteome</keyword>
<organism evidence="1 2">
    <name type="scientific">Aspergillus ellipticus CBS 707.79</name>
    <dbReference type="NCBI Taxonomy" id="1448320"/>
    <lineage>
        <taxon>Eukaryota</taxon>
        <taxon>Fungi</taxon>
        <taxon>Dikarya</taxon>
        <taxon>Ascomycota</taxon>
        <taxon>Pezizomycotina</taxon>
        <taxon>Eurotiomycetes</taxon>
        <taxon>Eurotiomycetidae</taxon>
        <taxon>Eurotiales</taxon>
        <taxon>Aspergillaceae</taxon>
        <taxon>Aspergillus</taxon>
        <taxon>Aspergillus subgen. Circumdati</taxon>
    </lineage>
</organism>
<dbReference type="EMBL" id="KZ825961">
    <property type="protein sequence ID" value="PYH90967.1"/>
    <property type="molecule type" value="Genomic_DNA"/>
</dbReference>
<protein>
    <submittedName>
        <fullName evidence="1">Uncharacterized protein</fullName>
    </submittedName>
</protein>
<dbReference type="AlphaFoldDB" id="A0A319D8W9"/>
<name>A0A319D8W9_9EURO</name>
<evidence type="ECO:0000313" key="1">
    <source>
        <dbReference type="EMBL" id="PYH90967.1"/>
    </source>
</evidence>
<accession>A0A319D8W9</accession>
<gene>
    <name evidence="1" type="ORF">BO71DRAFT_62210</name>
</gene>
<dbReference type="VEuPathDB" id="FungiDB:BO71DRAFT_62210"/>